<evidence type="ECO:0000256" key="1">
    <source>
        <dbReference type="SAM" id="MobiDB-lite"/>
    </source>
</evidence>
<sequence length="196" mass="21818">MCEDAHLEAAKSASLIQHIVDEEKRKLREEYEAQIEADRMAHHEVVAKLEKEKLDSEQDSGAQRSEIVILLQDKSALKKENKVLTNDNKRRLSEIKALKQEEALEAQSANYAKSPAGQALKAEASLKSILILKKKLEAEHPDLNWDVTSMVEYVIAYMESGRQVTDEAPEEGDDEESEDGHSSSDTGGSGWAGVEE</sequence>
<protein>
    <submittedName>
        <fullName evidence="2">Uncharacterized protein</fullName>
    </submittedName>
</protein>
<feature type="compositionally biased region" description="Gly residues" evidence="1">
    <location>
        <begin position="187"/>
        <end position="196"/>
    </location>
</feature>
<keyword evidence="3" id="KW-1185">Reference proteome</keyword>
<name>A0AAV2FXB1_9ROSI</name>
<organism evidence="2 3">
    <name type="scientific">Linum trigynum</name>
    <dbReference type="NCBI Taxonomy" id="586398"/>
    <lineage>
        <taxon>Eukaryota</taxon>
        <taxon>Viridiplantae</taxon>
        <taxon>Streptophyta</taxon>
        <taxon>Embryophyta</taxon>
        <taxon>Tracheophyta</taxon>
        <taxon>Spermatophyta</taxon>
        <taxon>Magnoliopsida</taxon>
        <taxon>eudicotyledons</taxon>
        <taxon>Gunneridae</taxon>
        <taxon>Pentapetalae</taxon>
        <taxon>rosids</taxon>
        <taxon>fabids</taxon>
        <taxon>Malpighiales</taxon>
        <taxon>Linaceae</taxon>
        <taxon>Linum</taxon>
    </lineage>
</organism>
<evidence type="ECO:0000313" key="3">
    <source>
        <dbReference type="Proteomes" id="UP001497516"/>
    </source>
</evidence>
<gene>
    <name evidence="2" type="ORF">LTRI10_LOCUS42066</name>
</gene>
<dbReference type="Proteomes" id="UP001497516">
    <property type="component" value="Chromosome 7"/>
</dbReference>
<feature type="compositionally biased region" description="Acidic residues" evidence="1">
    <location>
        <begin position="167"/>
        <end position="178"/>
    </location>
</feature>
<accession>A0AAV2FXB1</accession>
<dbReference type="EMBL" id="OZ034820">
    <property type="protein sequence ID" value="CAL1402035.1"/>
    <property type="molecule type" value="Genomic_DNA"/>
</dbReference>
<evidence type="ECO:0000313" key="2">
    <source>
        <dbReference type="EMBL" id="CAL1402035.1"/>
    </source>
</evidence>
<reference evidence="2 3" key="1">
    <citation type="submission" date="2024-04" db="EMBL/GenBank/DDBJ databases">
        <authorList>
            <person name="Fracassetti M."/>
        </authorList>
    </citation>
    <scope>NUCLEOTIDE SEQUENCE [LARGE SCALE GENOMIC DNA]</scope>
</reference>
<feature type="region of interest" description="Disordered" evidence="1">
    <location>
        <begin position="161"/>
        <end position="196"/>
    </location>
</feature>
<dbReference type="AlphaFoldDB" id="A0AAV2FXB1"/>
<proteinExistence type="predicted"/>